<feature type="compositionally biased region" description="Polar residues" evidence="1">
    <location>
        <begin position="101"/>
        <end position="132"/>
    </location>
</feature>
<feature type="region of interest" description="Disordered" evidence="1">
    <location>
        <begin position="350"/>
        <end position="428"/>
    </location>
</feature>
<gene>
    <name evidence="2" type="ORF">Ciccas_000291</name>
</gene>
<evidence type="ECO:0000313" key="2">
    <source>
        <dbReference type="EMBL" id="KAL3321013.1"/>
    </source>
</evidence>
<feature type="region of interest" description="Disordered" evidence="1">
    <location>
        <begin position="19"/>
        <end position="43"/>
    </location>
</feature>
<feature type="region of interest" description="Disordered" evidence="1">
    <location>
        <begin position="99"/>
        <end position="136"/>
    </location>
</feature>
<protein>
    <submittedName>
        <fullName evidence="2">Uncharacterized protein</fullName>
    </submittedName>
</protein>
<keyword evidence="3" id="KW-1185">Reference proteome</keyword>
<dbReference type="AlphaFoldDB" id="A0ABD2QNK8"/>
<sequence length="428" mass="47674">MKSLQLYSRDEILSAITMPLPVIQESEERETSDESGKHSPAQLKSCSIEDLSFLNELGIQDLEDKDSLTKSENESLNSGQLKLLGSLERLQLLKRRVSEHTVPTASLTNRRQAFQHGRSQSLDETANRQYSNKFDKSMTDEQVKRFSADDYFPMLCLGPNSTKLTPPQNYRDSLSPITEIASRNSPENRMQADKLGSLHSLDGVKTAQNGSKENGAYSWKRRMSLDPLILNRIPGRDAKDRWLNRSGSYKVSSAVNSKTQQTVKSGNSVSQTSTLLFLRLHKEMQGMRSEIDTMAKCMQQMSVAMQQLVNEKTVVTKQNSYETNSVACKRALKSPGEGSHSETSRVVTFELPPKGPDNMLEASAKHKTSPLSFTRTMLKKKTPSISETGDQQPGTISNQMEPEASSPNATSTTSPPTIKKNSIIKKYT</sequence>
<accession>A0ABD2QNK8</accession>
<dbReference type="Proteomes" id="UP001626550">
    <property type="component" value="Unassembled WGS sequence"/>
</dbReference>
<name>A0ABD2QNK8_9PLAT</name>
<feature type="compositionally biased region" description="Low complexity" evidence="1">
    <location>
        <begin position="402"/>
        <end position="417"/>
    </location>
</feature>
<proteinExistence type="predicted"/>
<reference evidence="2 3" key="1">
    <citation type="submission" date="2024-11" db="EMBL/GenBank/DDBJ databases">
        <title>Adaptive evolution of stress response genes in parasites aligns with host niche diversity.</title>
        <authorList>
            <person name="Hahn C."/>
            <person name="Resl P."/>
        </authorList>
    </citation>
    <scope>NUCLEOTIDE SEQUENCE [LARGE SCALE GENOMIC DNA]</scope>
    <source>
        <strain evidence="2">EGGRZ-B1_66</strain>
        <tissue evidence="2">Body</tissue>
    </source>
</reference>
<evidence type="ECO:0000313" key="3">
    <source>
        <dbReference type="Proteomes" id="UP001626550"/>
    </source>
</evidence>
<dbReference type="EMBL" id="JBJKFK010000015">
    <property type="protein sequence ID" value="KAL3321013.1"/>
    <property type="molecule type" value="Genomic_DNA"/>
</dbReference>
<evidence type="ECO:0000256" key="1">
    <source>
        <dbReference type="SAM" id="MobiDB-lite"/>
    </source>
</evidence>
<comment type="caution">
    <text evidence="2">The sequence shown here is derived from an EMBL/GenBank/DDBJ whole genome shotgun (WGS) entry which is preliminary data.</text>
</comment>
<organism evidence="2 3">
    <name type="scientific">Cichlidogyrus casuarinus</name>
    <dbReference type="NCBI Taxonomy" id="1844966"/>
    <lineage>
        <taxon>Eukaryota</taxon>
        <taxon>Metazoa</taxon>
        <taxon>Spiralia</taxon>
        <taxon>Lophotrochozoa</taxon>
        <taxon>Platyhelminthes</taxon>
        <taxon>Monogenea</taxon>
        <taxon>Monopisthocotylea</taxon>
        <taxon>Dactylogyridea</taxon>
        <taxon>Ancyrocephalidae</taxon>
        <taxon>Cichlidogyrus</taxon>
    </lineage>
</organism>
<feature type="compositionally biased region" description="Polar residues" evidence="1">
    <location>
        <begin position="383"/>
        <end position="400"/>
    </location>
</feature>